<keyword evidence="20" id="KW-0472">Membrane</keyword>
<protein>
    <recommendedName>
        <fullName evidence="5">Oxygen sensor histidine kinase NreB</fullName>
        <ecNumber evidence="4">2.7.13.3</ecNumber>
    </recommendedName>
    <alternativeName>
        <fullName evidence="18">Nitrogen regulation protein B</fullName>
    </alternativeName>
</protein>
<dbReference type="SMART" id="SM00387">
    <property type="entry name" value="HATPase_c"/>
    <property type="match status" value="1"/>
</dbReference>
<evidence type="ECO:0000256" key="8">
    <source>
        <dbReference type="ARBA" id="ARBA00022553"/>
    </source>
</evidence>
<dbReference type="Proteomes" id="UP000310017">
    <property type="component" value="Chromosome"/>
</dbReference>
<keyword evidence="19" id="KW-0802">TPR repeat</keyword>
<proteinExistence type="predicted"/>
<keyword evidence="11" id="KW-0547">Nucleotide-binding</keyword>
<dbReference type="GO" id="GO:0005524">
    <property type="term" value="F:ATP binding"/>
    <property type="evidence" value="ECO:0007669"/>
    <property type="project" value="UniProtKB-KW"/>
</dbReference>
<dbReference type="InterPro" id="IPR004358">
    <property type="entry name" value="Sig_transdc_His_kin-like_C"/>
</dbReference>
<evidence type="ECO:0000256" key="18">
    <source>
        <dbReference type="ARBA" id="ARBA00030800"/>
    </source>
</evidence>
<dbReference type="InterPro" id="IPR050482">
    <property type="entry name" value="Sensor_HK_TwoCompSys"/>
</dbReference>
<evidence type="ECO:0000313" key="22">
    <source>
        <dbReference type="EMBL" id="QCX01443.1"/>
    </source>
</evidence>
<accession>A0A5B7SW84</accession>
<keyword evidence="14" id="KW-0408">Iron</keyword>
<keyword evidence="16" id="KW-0411">Iron-sulfur</keyword>
<dbReference type="Gene3D" id="1.25.40.10">
    <property type="entry name" value="Tetratricopeptide repeat domain"/>
    <property type="match status" value="2"/>
</dbReference>
<dbReference type="RefSeq" id="WP_138853780.1">
    <property type="nucleotide sequence ID" value="NZ_CP040710.1"/>
</dbReference>
<dbReference type="GO" id="GO:0016020">
    <property type="term" value="C:membrane"/>
    <property type="evidence" value="ECO:0007669"/>
    <property type="project" value="InterPro"/>
</dbReference>
<evidence type="ECO:0000256" key="9">
    <source>
        <dbReference type="ARBA" id="ARBA00022679"/>
    </source>
</evidence>
<dbReference type="Pfam" id="PF07730">
    <property type="entry name" value="HisKA_3"/>
    <property type="match status" value="1"/>
</dbReference>
<dbReference type="GO" id="GO:0046872">
    <property type="term" value="F:metal ion binding"/>
    <property type="evidence" value="ECO:0007669"/>
    <property type="project" value="UniProtKB-KW"/>
</dbReference>
<dbReference type="Gene3D" id="3.30.565.10">
    <property type="entry name" value="Histidine kinase-like ATPase, C-terminal domain"/>
    <property type="match status" value="1"/>
</dbReference>
<evidence type="ECO:0000256" key="14">
    <source>
        <dbReference type="ARBA" id="ARBA00023004"/>
    </source>
</evidence>
<keyword evidence="20" id="KW-0812">Transmembrane</keyword>
<dbReference type="PANTHER" id="PTHR24421:SF10">
    <property type="entry name" value="NITRATE_NITRITE SENSOR PROTEIN NARQ"/>
    <property type="match status" value="1"/>
</dbReference>
<evidence type="ECO:0000256" key="2">
    <source>
        <dbReference type="ARBA" id="ARBA00001966"/>
    </source>
</evidence>
<comment type="catalytic activity">
    <reaction evidence="1">
        <text>ATP + protein L-histidine = ADP + protein N-phospho-L-histidine.</text>
        <dbReference type="EC" id="2.7.13.3"/>
    </reaction>
</comment>
<dbReference type="PROSITE" id="PS50005">
    <property type="entry name" value="TPR"/>
    <property type="match status" value="2"/>
</dbReference>
<keyword evidence="12" id="KW-0418">Kinase</keyword>
<sequence>MKINPFKISLFFTLLFLLFSGFGLGQTKEIDSLEGKLKTATTSLEKISLYDKLAKAFIHNDISRAKAYNDSLFDLSQKEGNQKMKMTSIYNNGVFSRLKGEYTEAEKSLNEFLDYTLSIKDSVEIVKANYQLGSVYMYLDKKEAAISKFFEALEYLENSDDVVQKGKVLNGIAIVYSQTSQYEKSKEYNSRAVTIALKEKDSSFLSILYNGLGITLKNQDSTAKALHYFEKSLEIAEKTNNLRTMGYQYRNIGIIHSLNEEYAKAEPFLVKALAIRRQMKNKSTIGGSLSDLANVYLETGRLEKAEVYLKEAIAIFKENKTVSNENTMYYYLGLLEAKRGNSEKALALMDRYYITRDSLQNIDLQEKINDIDVKYQSEKKDKEIAEQQLALADSRLVIQESNSKTRTMSILIVSLLLGSILLWFSFRQRQKRMQQQLVAIEREQEVRTLESLMEGEEKERFRIAKELHDGVNGDLAAIKFKLTSLLETNNQVINEAVAMIDNSSEQVRAISHNLVPPSLRDFNLLEAVATYCENMNAIHDPEISFQHLGEDIVLEKKLEANLFRIVQELVTNSIKHASAKEIHVQLSNVEENLQLTVEDDGKGFDVGNIASDGIGMQNVKSRVEYLGGLMDIKSDTKGTSFTITITDKSERA</sequence>
<evidence type="ECO:0000256" key="7">
    <source>
        <dbReference type="ARBA" id="ARBA00022490"/>
    </source>
</evidence>
<dbReference type="InterPro" id="IPR003594">
    <property type="entry name" value="HATPase_dom"/>
</dbReference>
<evidence type="ECO:0000256" key="1">
    <source>
        <dbReference type="ARBA" id="ARBA00000085"/>
    </source>
</evidence>
<evidence type="ECO:0000256" key="4">
    <source>
        <dbReference type="ARBA" id="ARBA00012438"/>
    </source>
</evidence>
<dbReference type="PRINTS" id="PR00344">
    <property type="entry name" value="BCTRLSENSOR"/>
</dbReference>
<comment type="cofactor">
    <cofactor evidence="2">
        <name>[4Fe-4S] cluster</name>
        <dbReference type="ChEBI" id="CHEBI:49883"/>
    </cofactor>
</comment>
<reference evidence="22 23" key="1">
    <citation type="submission" date="2019-05" db="EMBL/GenBank/DDBJ databases">
        <title>Genome sequencing of F202Z8.</title>
        <authorList>
            <person name="Kwon Y.M."/>
        </authorList>
    </citation>
    <scope>NUCLEOTIDE SEQUENCE [LARGE SCALE GENOMIC DNA]</scope>
    <source>
        <strain evidence="22 23">F202Z8</strain>
    </source>
</reference>
<dbReference type="PROSITE" id="PS50109">
    <property type="entry name" value="HIS_KIN"/>
    <property type="match status" value="1"/>
</dbReference>
<feature type="repeat" description="TPR" evidence="19">
    <location>
        <begin position="206"/>
        <end position="239"/>
    </location>
</feature>
<dbReference type="PANTHER" id="PTHR24421">
    <property type="entry name" value="NITRATE/NITRITE SENSOR PROTEIN NARX-RELATED"/>
    <property type="match status" value="1"/>
</dbReference>
<dbReference type="GO" id="GO:0000155">
    <property type="term" value="F:phosphorelay sensor kinase activity"/>
    <property type="evidence" value="ECO:0007669"/>
    <property type="project" value="InterPro"/>
</dbReference>
<evidence type="ECO:0000256" key="12">
    <source>
        <dbReference type="ARBA" id="ARBA00022777"/>
    </source>
</evidence>
<dbReference type="InterPro" id="IPR011990">
    <property type="entry name" value="TPR-like_helical_dom_sf"/>
</dbReference>
<dbReference type="OrthoDB" id="9778366at2"/>
<evidence type="ECO:0000256" key="6">
    <source>
        <dbReference type="ARBA" id="ARBA00022485"/>
    </source>
</evidence>
<keyword evidence="6" id="KW-0004">4Fe-4S</keyword>
<dbReference type="GO" id="GO:0051539">
    <property type="term" value="F:4 iron, 4 sulfur cluster binding"/>
    <property type="evidence" value="ECO:0007669"/>
    <property type="project" value="UniProtKB-KW"/>
</dbReference>
<keyword evidence="15" id="KW-0902">Two-component regulatory system</keyword>
<comment type="subcellular location">
    <subcellularLocation>
        <location evidence="3">Cytoplasm</location>
    </subcellularLocation>
</comment>
<comment type="function">
    <text evidence="17">Member of the two-component regulatory system NreB/NreC involved in the control of dissimilatory nitrate/nitrite reduction in response to oxygen. NreB functions as a direct oxygen sensor histidine kinase which is autophosphorylated, in the absence of oxygen, probably at the conserved histidine residue, and transfers its phosphate group probably to a conserved aspartate residue of NreC. NreB/NreC activates the expression of the nitrate (narGHJI) and nitrite (nir) reductase operons, as well as the putative nitrate transporter gene narT.</text>
</comment>
<dbReference type="AlphaFoldDB" id="A0A5B7SW84"/>
<dbReference type="EC" id="2.7.13.3" evidence="4"/>
<evidence type="ECO:0000313" key="23">
    <source>
        <dbReference type="Proteomes" id="UP000310017"/>
    </source>
</evidence>
<dbReference type="Pfam" id="PF12862">
    <property type="entry name" value="ANAPC5"/>
    <property type="match status" value="1"/>
</dbReference>
<dbReference type="SUPFAM" id="SSF48452">
    <property type="entry name" value="TPR-like"/>
    <property type="match status" value="2"/>
</dbReference>
<evidence type="ECO:0000256" key="10">
    <source>
        <dbReference type="ARBA" id="ARBA00022723"/>
    </source>
</evidence>
<dbReference type="GO" id="GO:0046983">
    <property type="term" value="F:protein dimerization activity"/>
    <property type="evidence" value="ECO:0007669"/>
    <property type="project" value="InterPro"/>
</dbReference>
<keyword evidence="7" id="KW-0963">Cytoplasm</keyword>
<evidence type="ECO:0000256" key="11">
    <source>
        <dbReference type="ARBA" id="ARBA00022741"/>
    </source>
</evidence>
<keyword evidence="9" id="KW-0808">Transferase</keyword>
<dbReference type="SUPFAM" id="SSF55874">
    <property type="entry name" value="ATPase domain of HSP90 chaperone/DNA topoisomerase II/histidine kinase"/>
    <property type="match status" value="1"/>
</dbReference>
<keyword evidence="23" id="KW-1185">Reference proteome</keyword>
<dbReference type="GO" id="GO:0005737">
    <property type="term" value="C:cytoplasm"/>
    <property type="evidence" value="ECO:0007669"/>
    <property type="project" value="UniProtKB-SubCell"/>
</dbReference>
<dbReference type="InterPro" id="IPR026000">
    <property type="entry name" value="Apc5_dom"/>
</dbReference>
<dbReference type="Pfam" id="PF02518">
    <property type="entry name" value="HATPase_c"/>
    <property type="match status" value="1"/>
</dbReference>
<evidence type="ECO:0000256" key="19">
    <source>
        <dbReference type="PROSITE-ProRule" id="PRU00339"/>
    </source>
</evidence>
<dbReference type="InterPro" id="IPR036890">
    <property type="entry name" value="HATPase_C_sf"/>
</dbReference>
<evidence type="ECO:0000256" key="5">
    <source>
        <dbReference type="ARBA" id="ARBA00017322"/>
    </source>
</evidence>
<keyword evidence="13" id="KW-0067">ATP-binding</keyword>
<dbReference type="InterPro" id="IPR011712">
    <property type="entry name" value="Sig_transdc_His_kin_sub3_dim/P"/>
</dbReference>
<name>A0A5B7SW84_9FLAO</name>
<evidence type="ECO:0000256" key="3">
    <source>
        <dbReference type="ARBA" id="ARBA00004496"/>
    </source>
</evidence>
<keyword evidence="10" id="KW-0479">Metal-binding</keyword>
<keyword evidence="20" id="KW-1133">Transmembrane helix</keyword>
<organism evidence="22 23">
    <name type="scientific">Aggregatimonas sangjinii</name>
    <dbReference type="NCBI Taxonomy" id="2583587"/>
    <lineage>
        <taxon>Bacteria</taxon>
        <taxon>Pseudomonadati</taxon>
        <taxon>Bacteroidota</taxon>
        <taxon>Flavobacteriia</taxon>
        <taxon>Flavobacteriales</taxon>
        <taxon>Flavobacteriaceae</taxon>
        <taxon>Aggregatimonas</taxon>
    </lineage>
</organism>
<feature type="transmembrane region" description="Helical" evidence="20">
    <location>
        <begin position="408"/>
        <end position="426"/>
    </location>
</feature>
<evidence type="ECO:0000259" key="21">
    <source>
        <dbReference type="PROSITE" id="PS50109"/>
    </source>
</evidence>
<evidence type="ECO:0000256" key="20">
    <source>
        <dbReference type="SAM" id="Phobius"/>
    </source>
</evidence>
<dbReference type="EMBL" id="CP040710">
    <property type="protein sequence ID" value="QCX01443.1"/>
    <property type="molecule type" value="Genomic_DNA"/>
</dbReference>
<feature type="repeat" description="TPR" evidence="19">
    <location>
        <begin position="126"/>
        <end position="159"/>
    </location>
</feature>
<evidence type="ECO:0000256" key="13">
    <source>
        <dbReference type="ARBA" id="ARBA00022840"/>
    </source>
</evidence>
<dbReference type="SMART" id="SM00028">
    <property type="entry name" value="TPR"/>
    <property type="match status" value="5"/>
</dbReference>
<dbReference type="InterPro" id="IPR005467">
    <property type="entry name" value="His_kinase_dom"/>
</dbReference>
<dbReference type="Gene3D" id="1.20.5.1930">
    <property type="match status" value="1"/>
</dbReference>
<feature type="domain" description="Histidine kinase" evidence="21">
    <location>
        <begin position="562"/>
        <end position="649"/>
    </location>
</feature>
<gene>
    <name evidence="22" type="ORF">FGM00_15500</name>
</gene>
<evidence type="ECO:0000256" key="17">
    <source>
        <dbReference type="ARBA" id="ARBA00024827"/>
    </source>
</evidence>
<evidence type="ECO:0000256" key="15">
    <source>
        <dbReference type="ARBA" id="ARBA00023012"/>
    </source>
</evidence>
<dbReference type="KEGG" id="asag:FGM00_15500"/>
<evidence type="ECO:0000256" key="16">
    <source>
        <dbReference type="ARBA" id="ARBA00023014"/>
    </source>
</evidence>
<dbReference type="InterPro" id="IPR019734">
    <property type="entry name" value="TPR_rpt"/>
</dbReference>
<dbReference type="CDD" id="cd16917">
    <property type="entry name" value="HATPase_UhpB-NarQ-NarX-like"/>
    <property type="match status" value="1"/>
</dbReference>
<dbReference type="Pfam" id="PF13424">
    <property type="entry name" value="TPR_12"/>
    <property type="match status" value="2"/>
</dbReference>
<keyword evidence="8" id="KW-0597">Phosphoprotein</keyword>